<evidence type="ECO:0000256" key="1">
    <source>
        <dbReference type="SAM" id="SignalP"/>
    </source>
</evidence>
<reference evidence="3" key="1">
    <citation type="submission" date="2017-09" db="EMBL/GenBank/DDBJ databases">
        <title>Depth-based differentiation of microbial function through sediment-hosted aquifers and enrichment of novel symbionts in the deep terrestrial subsurface.</title>
        <authorList>
            <person name="Probst A.J."/>
            <person name="Ladd B."/>
            <person name="Jarett J.K."/>
            <person name="Geller-Mcgrath D.E."/>
            <person name="Sieber C.M.K."/>
            <person name="Emerson J.B."/>
            <person name="Anantharaman K."/>
            <person name="Thomas B.C."/>
            <person name="Malmstrom R."/>
            <person name="Stieglmeier M."/>
            <person name="Klingl A."/>
            <person name="Woyke T."/>
            <person name="Ryan C.M."/>
            <person name="Banfield J.F."/>
        </authorList>
    </citation>
    <scope>NUCLEOTIDE SEQUENCE [LARGE SCALE GENOMIC DNA]</scope>
</reference>
<proteinExistence type="predicted"/>
<accession>A0A2M7S7N1</accession>
<protein>
    <submittedName>
        <fullName evidence="2">Uncharacterized protein</fullName>
    </submittedName>
</protein>
<evidence type="ECO:0000313" key="3">
    <source>
        <dbReference type="Proteomes" id="UP000229307"/>
    </source>
</evidence>
<dbReference type="EMBL" id="PFMR01000261">
    <property type="protein sequence ID" value="PIZ15479.1"/>
    <property type="molecule type" value="Genomic_DNA"/>
</dbReference>
<name>A0A2M7S7N1_9BACT</name>
<organism evidence="2 3">
    <name type="scientific">Candidatus Desantisbacteria bacterium CG_4_10_14_0_8_um_filter_48_22</name>
    <dbReference type="NCBI Taxonomy" id="1974543"/>
    <lineage>
        <taxon>Bacteria</taxon>
        <taxon>Candidatus Desantisiibacteriota</taxon>
    </lineage>
</organism>
<comment type="caution">
    <text evidence="2">The sequence shown here is derived from an EMBL/GenBank/DDBJ whole genome shotgun (WGS) entry which is preliminary data.</text>
</comment>
<gene>
    <name evidence="2" type="ORF">COY52_09700</name>
</gene>
<dbReference type="Proteomes" id="UP000229307">
    <property type="component" value="Unassembled WGS sequence"/>
</dbReference>
<feature type="signal peptide" evidence="1">
    <location>
        <begin position="1"/>
        <end position="19"/>
    </location>
</feature>
<dbReference type="AlphaFoldDB" id="A0A2M7S7N1"/>
<sequence length="96" mass="10821">MKITLIVFAVLGWCAAALGQDAGTIIAGARQKYEKVSSYCCLMEIREVRGPKTEDRLMKYYFKKPCTIRIESLREKTPEAWRFTGTVSYGGGRAAY</sequence>
<evidence type="ECO:0000313" key="2">
    <source>
        <dbReference type="EMBL" id="PIZ15479.1"/>
    </source>
</evidence>
<feature type="chain" id="PRO_5014682722" evidence="1">
    <location>
        <begin position="20"/>
        <end position="96"/>
    </location>
</feature>
<keyword evidence="1" id="KW-0732">Signal</keyword>